<dbReference type="InterPro" id="IPR009003">
    <property type="entry name" value="Peptidase_S1_PA"/>
</dbReference>
<proteinExistence type="predicted"/>
<dbReference type="GO" id="GO:0008233">
    <property type="term" value="F:peptidase activity"/>
    <property type="evidence" value="ECO:0007669"/>
    <property type="project" value="UniProtKB-KW"/>
</dbReference>
<sequence length="375" mass="42682">MENCGRRPQHVWNICRVCRKASDPQLASKEKVYFICLEGSSLMTRRHAKRHAWEDFTAAVSRLGGRNGKLGGLERRSSISWGKKMGLLDGRGRGLSLLHAQDYTPSQTPPPTSNTPPKPTGRIHKELCGKTKFQGKIYGGQIARAERWPWQASLIFRGRHICGAVLTDKNWVASAAHCFQRSLKPSDYRILLGYNELSNPSNYSRQMTVNKIFMPEDYTQNNTLQKNIALIQLHHPVIYSSHIFPACVPDNTTKVSLESLCWISGWGMLSEERCKFLQEPFPLLDAEVYLIDEQECEIFFHTPEVSIFEYEVIKDDMICAADITNEKSFCRRRLGGSPCLLSGWLLVRGRAGQLEWSMSQTDSRPQHLHQGLLLF</sequence>
<keyword evidence="1" id="KW-1015">Disulfide bond</keyword>
<dbReference type="Proteomes" id="UP001623349">
    <property type="component" value="Unassembled WGS sequence"/>
</dbReference>
<accession>A0ABQ0ECP5</accession>
<reference evidence="4 5" key="1">
    <citation type="submission" date="2024-08" db="EMBL/GenBank/DDBJ databases">
        <title>The draft genome of Apodemus speciosus.</title>
        <authorList>
            <person name="Nabeshima K."/>
            <person name="Suzuki S."/>
            <person name="Onuma M."/>
        </authorList>
    </citation>
    <scope>NUCLEOTIDE SEQUENCE [LARGE SCALE GENOMIC DNA]</scope>
    <source>
        <strain evidence="4">IB14-021</strain>
    </source>
</reference>
<evidence type="ECO:0000256" key="1">
    <source>
        <dbReference type="ARBA" id="ARBA00023157"/>
    </source>
</evidence>
<evidence type="ECO:0000256" key="2">
    <source>
        <dbReference type="SAM" id="MobiDB-lite"/>
    </source>
</evidence>
<dbReference type="CDD" id="cd00190">
    <property type="entry name" value="Tryp_SPc"/>
    <property type="match status" value="1"/>
</dbReference>
<feature type="region of interest" description="Disordered" evidence="2">
    <location>
        <begin position="101"/>
        <end position="122"/>
    </location>
</feature>
<name>A0ABQ0ECP5_APOSI</name>
<protein>
    <submittedName>
        <fullName evidence="4">Inactive serine protease 39</fullName>
    </submittedName>
</protein>
<dbReference type="PANTHER" id="PTHR24253:SF42">
    <property type="entry name" value="PROTEASE, SERINE 47"/>
    <property type="match status" value="1"/>
</dbReference>
<keyword evidence="4" id="KW-0378">Hydrolase</keyword>
<dbReference type="GO" id="GO:0006508">
    <property type="term" value="P:proteolysis"/>
    <property type="evidence" value="ECO:0007669"/>
    <property type="project" value="UniProtKB-KW"/>
</dbReference>
<feature type="domain" description="Peptidase S1" evidence="3">
    <location>
        <begin position="137"/>
        <end position="375"/>
    </location>
</feature>
<dbReference type="SMART" id="SM00020">
    <property type="entry name" value="Tryp_SPc"/>
    <property type="match status" value="1"/>
</dbReference>
<dbReference type="InterPro" id="IPR001254">
    <property type="entry name" value="Trypsin_dom"/>
</dbReference>
<comment type="caution">
    <text evidence="4">The sequence shown here is derived from an EMBL/GenBank/DDBJ whole genome shotgun (WGS) entry which is preliminary data.</text>
</comment>
<keyword evidence="4" id="KW-0645">Protease</keyword>
<dbReference type="Pfam" id="PF00089">
    <property type="entry name" value="Trypsin"/>
    <property type="match status" value="1"/>
</dbReference>
<organism evidence="4 5">
    <name type="scientific">Apodemus speciosus</name>
    <name type="common">Large Japanese field mouse</name>
    <dbReference type="NCBI Taxonomy" id="105296"/>
    <lineage>
        <taxon>Eukaryota</taxon>
        <taxon>Metazoa</taxon>
        <taxon>Chordata</taxon>
        <taxon>Craniata</taxon>
        <taxon>Vertebrata</taxon>
        <taxon>Euteleostomi</taxon>
        <taxon>Mammalia</taxon>
        <taxon>Eutheria</taxon>
        <taxon>Euarchontoglires</taxon>
        <taxon>Glires</taxon>
        <taxon>Rodentia</taxon>
        <taxon>Myomorpha</taxon>
        <taxon>Muroidea</taxon>
        <taxon>Muridae</taxon>
        <taxon>Murinae</taxon>
        <taxon>Apodemus</taxon>
    </lineage>
</organism>
<keyword evidence="5" id="KW-1185">Reference proteome</keyword>
<dbReference type="Gene3D" id="2.40.10.10">
    <property type="entry name" value="Trypsin-like serine proteases"/>
    <property type="match status" value="1"/>
</dbReference>
<evidence type="ECO:0000313" key="4">
    <source>
        <dbReference type="EMBL" id="GAB1284864.1"/>
    </source>
</evidence>
<feature type="compositionally biased region" description="Pro residues" evidence="2">
    <location>
        <begin position="107"/>
        <end position="119"/>
    </location>
</feature>
<evidence type="ECO:0000313" key="5">
    <source>
        <dbReference type="Proteomes" id="UP001623349"/>
    </source>
</evidence>
<dbReference type="PROSITE" id="PS50240">
    <property type="entry name" value="TRYPSIN_DOM"/>
    <property type="match status" value="1"/>
</dbReference>
<dbReference type="SUPFAM" id="SSF50494">
    <property type="entry name" value="Trypsin-like serine proteases"/>
    <property type="match status" value="1"/>
</dbReference>
<dbReference type="PANTHER" id="PTHR24253">
    <property type="entry name" value="TRANSMEMBRANE PROTEASE SERINE"/>
    <property type="match status" value="1"/>
</dbReference>
<evidence type="ECO:0000259" key="3">
    <source>
        <dbReference type="PROSITE" id="PS50240"/>
    </source>
</evidence>
<dbReference type="EMBL" id="BAAFST010000001">
    <property type="protein sequence ID" value="GAB1284864.1"/>
    <property type="molecule type" value="Genomic_DNA"/>
</dbReference>
<dbReference type="InterPro" id="IPR043504">
    <property type="entry name" value="Peptidase_S1_PA_chymotrypsin"/>
</dbReference>
<gene>
    <name evidence="4" type="ORF">APTSU1_000009400</name>
</gene>